<keyword evidence="3" id="KW-0723">Serine/threonine-protein kinase</keyword>
<gene>
    <name evidence="3" type="ORF">MAPG_10859</name>
</gene>
<dbReference type="EMBL" id="ADBL01002678">
    <property type="status" value="NOT_ANNOTATED_CDS"/>
    <property type="molecule type" value="Genomic_DNA"/>
</dbReference>
<reference evidence="5" key="1">
    <citation type="submission" date="2010-05" db="EMBL/GenBank/DDBJ databases">
        <title>The genome sequence of Magnaporthe poae strain ATCC 64411.</title>
        <authorList>
            <person name="Ma L.-J."/>
            <person name="Dead R."/>
            <person name="Young S."/>
            <person name="Zeng Q."/>
            <person name="Koehrsen M."/>
            <person name="Alvarado L."/>
            <person name="Berlin A."/>
            <person name="Chapman S.B."/>
            <person name="Chen Z."/>
            <person name="Freedman E."/>
            <person name="Gellesch M."/>
            <person name="Goldberg J."/>
            <person name="Griggs A."/>
            <person name="Gujja S."/>
            <person name="Heilman E.R."/>
            <person name="Heiman D."/>
            <person name="Hepburn T."/>
            <person name="Howarth C."/>
            <person name="Jen D."/>
            <person name="Larson L."/>
            <person name="Mehta T."/>
            <person name="Neiman D."/>
            <person name="Pearson M."/>
            <person name="Roberts A."/>
            <person name="Saif S."/>
            <person name="Shea T."/>
            <person name="Shenoy N."/>
            <person name="Sisk P."/>
            <person name="Stolte C."/>
            <person name="Sykes S."/>
            <person name="Walk T."/>
            <person name="White J."/>
            <person name="Yandava C."/>
            <person name="Haas B."/>
            <person name="Nusbaum C."/>
            <person name="Birren B."/>
        </authorList>
    </citation>
    <scope>NUCLEOTIDE SEQUENCE [LARGE SCALE GENOMIC DNA]</scope>
    <source>
        <strain evidence="5">ATCC 64411 / 73-15</strain>
    </source>
</reference>
<dbReference type="EMBL" id="GL876978">
    <property type="protein sequence ID" value="KLU91910.1"/>
    <property type="molecule type" value="Genomic_DNA"/>
</dbReference>
<dbReference type="PANTHER" id="PTHR23257">
    <property type="entry name" value="SERINE-THREONINE PROTEIN KINASE"/>
    <property type="match status" value="1"/>
</dbReference>
<name>A0A0C4EDQ3_MAGP6</name>
<accession>A0A0C4EDQ3</accession>
<keyword evidence="5" id="KW-1185">Reference proteome</keyword>
<dbReference type="GO" id="GO:0005524">
    <property type="term" value="F:ATP binding"/>
    <property type="evidence" value="ECO:0007669"/>
    <property type="project" value="InterPro"/>
</dbReference>
<dbReference type="InterPro" id="IPR000719">
    <property type="entry name" value="Prot_kinase_dom"/>
</dbReference>
<feature type="compositionally biased region" description="Acidic residues" evidence="1">
    <location>
        <begin position="307"/>
        <end position="321"/>
    </location>
</feature>
<keyword evidence="3" id="KW-0418">Kinase</keyword>
<dbReference type="GO" id="GO:0004674">
    <property type="term" value="F:protein serine/threonine kinase activity"/>
    <property type="evidence" value="ECO:0007669"/>
    <property type="project" value="UniProtKB-KW"/>
</dbReference>
<evidence type="ECO:0000313" key="5">
    <source>
        <dbReference type="Proteomes" id="UP000011715"/>
    </source>
</evidence>
<dbReference type="OMA" id="QEITYIC"/>
<dbReference type="VEuPathDB" id="FungiDB:MAPG_10859"/>
<protein>
    <submittedName>
        <fullName evidence="3">Serine/threonine protein kinase</fullName>
    </submittedName>
</protein>
<evidence type="ECO:0000313" key="4">
    <source>
        <dbReference type="EnsemblFungi" id="MAPG_10859T0"/>
    </source>
</evidence>
<feature type="compositionally biased region" description="Polar residues" evidence="1">
    <location>
        <begin position="262"/>
        <end position="273"/>
    </location>
</feature>
<reference evidence="4" key="4">
    <citation type="journal article" date="2015" name="G3 (Bethesda)">
        <title>Genome sequences of three phytopathogenic species of the Magnaporthaceae family of fungi.</title>
        <authorList>
            <person name="Okagaki L.H."/>
            <person name="Nunes C.C."/>
            <person name="Sailsbery J."/>
            <person name="Clay B."/>
            <person name="Brown D."/>
            <person name="John T."/>
            <person name="Oh Y."/>
            <person name="Young N."/>
            <person name="Fitzgerald M."/>
            <person name="Haas B.J."/>
            <person name="Zeng Q."/>
            <person name="Young S."/>
            <person name="Adiconis X."/>
            <person name="Fan L."/>
            <person name="Levin J.Z."/>
            <person name="Mitchell T.K."/>
            <person name="Okubara P.A."/>
            <person name="Farman M.L."/>
            <person name="Kohn L.M."/>
            <person name="Birren B."/>
            <person name="Ma L.-J."/>
            <person name="Dean R.A."/>
        </authorList>
    </citation>
    <scope>NUCLEOTIDE SEQUENCE</scope>
    <source>
        <strain evidence="4">ATCC 64411 / 73-15</strain>
    </source>
</reference>
<dbReference type="GO" id="GO:0005737">
    <property type="term" value="C:cytoplasm"/>
    <property type="evidence" value="ECO:0007669"/>
    <property type="project" value="TreeGrafter"/>
</dbReference>
<dbReference type="InterPro" id="IPR001245">
    <property type="entry name" value="Ser-Thr/Tyr_kinase_cat_dom"/>
</dbReference>
<keyword evidence="3" id="KW-0808">Transferase</keyword>
<evidence type="ECO:0000259" key="2">
    <source>
        <dbReference type="PROSITE" id="PS50011"/>
    </source>
</evidence>
<feature type="domain" description="Protein kinase" evidence="2">
    <location>
        <begin position="1"/>
        <end position="257"/>
    </location>
</feature>
<dbReference type="SUPFAM" id="SSF56112">
    <property type="entry name" value="Protein kinase-like (PK-like)"/>
    <property type="match status" value="1"/>
</dbReference>
<feature type="region of interest" description="Disordered" evidence="1">
    <location>
        <begin position="258"/>
        <end position="321"/>
    </location>
</feature>
<reference evidence="4" key="5">
    <citation type="submission" date="2015-06" db="UniProtKB">
        <authorList>
            <consortium name="EnsemblFungi"/>
        </authorList>
    </citation>
    <scope>IDENTIFICATION</scope>
    <source>
        <strain evidence="4">ATCC 64411</strain>
    </source>
</reference>
<dbReference type="Gene3D" id="1.10.510.10">
    <property type="entry name" value="Transferase(Phosphotransferase) domain 1"/>
    <property type="match status" value="1"/>
</dbReference>
<dbReference type="AlphaFoldDB" id="A0A0C4EDQ3"/>
<dbReference type="OrthoDB" id="1668230at2759"/>
<proteinExistence type="predicted"/>
<evidence type="ECO:0000313" key="3">
    <source>
        <dbReference type="EMBL" id="KLU91910.1"/>
    </source>
</evidence>
<dbReference type="STRING" id="644358.A0A0C4EDQ3"/>
<reference evidence="3" key="2">
    <citation type="submission" date="2010-05" db="EMBL/GenBank/DDBJ databases">
        <title>The Genome Sequence of Magnaporthe poae strain ATCC 64411.</title>
        <authorList>
            <consortium name="The Broad Institute Genome Sequencing Platform"/>
            <consortium name="Broad Institute Genome Sequencing Center for Infectious Disease"/>
            <person name="Ma L.-J."/>
            <person name="Dead R."/>
            <person name="Young S."/>
            <person name="Zeng Q."/>
            <person name="Koehrsen M."/>
            <person name="Alvarado L."/>
            <person name="Berlin A."/>
            <person name="Chapman S.B."/>
            <person name="Chen Z."/>
            <person name="Freedman E."/>
            <person name="Gellesch M."/>
            <person name="Goldberg J."/>
            <person name="Griggs A."/>
            <person name="Gujja S."/>
            <person name="Heilman E.R."/>
            <person name="Heiman D."/>
            <person name="Hepburn T."/>
            <person name="Howarth C."/>
            <person name="Jen D."/>
            <person name="Larson L."/>
            <person name="Mehta T."/>
            <person name="Neiman D."/>
            <person name="Pearson M."/>
            <person name="Roberts A."/>
            <person name="Saif S."/>
            <person name="Shea T."/>
            <person name="Shenoy N."/>
            <person name="Sisk P."/>
            <person name="Stolte C."/>
            <person name="Sykes S."/>
            <person name="Walk T."/>
            <person name="White J."/>
            <person name="Yandava C."/>
            <person name="Haas B."/>
            <person name="Nusbaum C."/>
            <person name="Birren B."/>
        </authorList>
    </citation>
    <scope>NUCLEOTIDE SEQUENCE</scope>
    <source>
        <strain evidence="3">ATCC 64411</strain>
    </source>
</reference>
<feature type="compositionally biased region" description="Basic and acidic residues" evidence="1">
    <location>
        <begin position="296"/>
        <end position="306"/>
    </location>
</feature>
<dbReference type="Pfam" id="PF07714">
    <property type="entry name" value="PK_Tyr_Ser-Thr"/>
    <property type="match status" value="1"/>
</dbReference>
<dbReference type="EnsemblFungi" id="MAPG_10859T0">
    <property type="protein sequence ID" value="MAPG_10859T0"/>
    <property type="gene ID" value="MAPG_10859"/>
</dbReference>
<dbReference type="PROSITE" id="PS50011">
    <property type="entry name" value="PROTEIN_KINASE_DOM"/>
    <property type="match status" value="1"/>
</dbReference>
<dbReference type="InterPro" id="IPR011009">
    <property type="entry name" value="Kinase-like_dom_sf"/>
</dbReference>
<sequence>MWDSIIGMGGSCYATCPDNKTVYKSWQIWERGEKRASYELSVEDELAIEAEVYAHLGEHDRVLRCQGLVELKPGVHALALELAGLGDLRKYIRQHAKPPRSVRVRMALDIAEAVEYIHSRGVLSRDLSCRNLFLFPNMRVKIGDFGGSTIEGRDIEPGTCEEQAYELPCWGRDFDERPPENRELFALGCAIYEVMQWKKPYDGVPDEEIESRYERREFPTLDGGDLGALVEVIQRCWNEKMPSAKEALRMLRERTDLDGDNNAASSENATGSDSPDPAKLVELLRKSIRKRKPPRTLKEDGDVKEDGDADEDGGEDEDDLV</sequence>
<dbReference type="Proteomes" id="UP000011715">
    <property type="component" value="Unassembled WGS sequence"/>
</dbReference>
<dbReference type="InterPro" id="IPR050167">
    <property type="entry name" value="Ser_Thr_protein_kinase"/>
</dbReference>
<organism evidence="4 5">
    <name type="scientific">Magnaporthiopsis poae (strain ATCC 64411 / 73-15)</name>
    <name type="common">Kentucky bluegrass fungus</name>
    <name type="synonym">Magnaporthe poae</name>
    <dbReference type="NCBI Taxonomy" id="644358"/>
    <lineage>
        <taxon>Eukaryota</taxon>
        <taxon>Fungi</taxon>
        <taxon>Dikarya</taxon>
        <taxon>Ascomycota</taxon>
        <taxon>Pezizomycotina</taxon>
        <taxon>Sordariomycetes</taxon>
        <taxon>Sordariomycetidae</taxon>
        <taxon>Magnaporthales</taxon>
        <taxon>Magnaporthaceae</taxon>
        <taxon>Magnaporthiopsis</taxon>
    </lineage>
</organism>
<dbReference type="eggNOG" id="KOG0192">
    <property type="taxonomic scope" value="Eukaryota"/>
</dbReference>
<feature type="compositionally biased region" description="Basic residues" evidence="1">
    <location>
        <begin position="286"/>
        <end position="295"/>
    </location>
</feature>
<reference evidence="3" key="3">
    <citation type="submission" date="2011-03" db="EMBL/GenBank/DDBJ databases">
        <title>Annotation of Magnaporthe poae ATCC 64411.</title>
        <authorList>
            <person name="Ma L.-J."/>
            <person name="Dead R."/>
            <person name="Young S.K."/>
            <person name="Zeng Q."/>
            <person name="Gargeya S."/>
            <person name="Fitzgerald M."/>
            <person name="Haas B."/>
            <person name="Abouelleil A."/>
            <person name="Alvarado L."/>
            <person name="Arachchi H.M."/>
            <person name="Berlin A."/>
            <person name="Brown A."/>
            <person name="Chapman S.B."/>
            <person name="Chen Z."/>
            <person name="Dunbar C."/>
            <person name="Freedman E."/>
            <person name="Gearin G."/>
            <person name="Gellesch M."/>
            <person name="Goldberg J."/>
            <person name="Griggs A."/>
            <person name="Gujja S."/>
            <person name="Heiman D."/>
            <person name="Howarth C."/>
            <person name="Larson L."/>
            <person name="Lui A."/>
            <person name="MacDonald P.J.P."/>
            <person name="Mehta T."/>
            <person name="Montmayeur A."/>
            <person name="Murphy C."/>
            <person name="Neiman D."/>
            <person name="Pearson M."/>
            <person name="Priest M."/>
            <person name="Roberts A."/>
            <person name="Saif S."/>
            <person name="Shea T."/>
            <person name="Shenoy N."/>
            <person name="Sisk P."/>
            <person name="Stolte C."/>
            <person name="Sykes S."/>
            <person name="Yandava C."/>
            <person name="Wortman J."/>
            <person name="Nusbaum C."/>
            <person name="Birren B."/>
        </authorList>
    </citation>
    <scope>NUCLEOTIDE SEQUENCE</scope>
    <source>
        <strain evidence="3">ATCC 64411</strain>
    </source>
</reference>
<evidence type="ECO:0000256" key="1">
    <source>
        <dbReference type="SAM" id="MobiDB-lite"/>
    </source>
</evidence>
<dbReference type="GO" id="GO:0007165">
    <property type="term" value="P:signal transduction"/>
    <property type="evidence" value="ECO:0007669"/>
    <property type="project" value="TreeGrafter"/>
</dbReference>